<gene>
    <name evidence="1" type="ORF">AVEN_106635_1</name>
</gene>
<dbReference type="AlphaFoldDB" id="A0A4Y2H903"/>
<proteinExistence type="predicted"/>
<name>A0A4Y2H903_ARAVE</name>
<comment type="caution">
    <text evidence="1">The sequence shown here is derived from an EMBL/GenBank/DDBJ whole genome shotgun (WGS) entry which is preliminary data.</text>
</comment>
<organism evidence="1 2">
    <name type="scientific">Araneus ventricosus</name>
    <name type="common">Orbweaver spider</name>
    <name type="synonym">Epeira ventricosa</name>
    <dbReference type="NCBI Taxonomy" id="182803"/>
    <lineage>
        <taxon>Eukaryota</taxon>
        <taxon>Metazoa</taxon>
        <taxon>Ecdysozoa</taxon>
        <taxon>Arthropoda</taxon>
        <taxon>Chelicerata</taxon>
        <taxon>Arachnida</taxon>
        <taxon>Araneae</taxon>
        <taxon>Araneomorphae</taxon>
        <taxon>Entelegynae</taxon>
        <taxon>Araneoidea</taxon>
        <taxon>Araneidae</taxon>
        <taxon>Araneus</taxon>
    </lineage>
</organism>
<protein>
    <submittedName>
        <fullName evidence="1">Uncharacterized protein</fullName>
    </submittedName>
</protein>
<sequence length="95" mass="10613">MIPRVTARIVVWVYCPVGCHVLKDVRFPVRQVICDSFSLREVCGYYPTVLHTPEVVYGFCVTLAFITSNDQIGQSAPGLIVKDNLLDRTINSGLK</sequence>
<evidence type="ECO:0000313" key="1">
    <source>
        <dbReference type="EMBL" id="GBM61268.1"/>
    </source>
</evidence>
<dbReference type="Proteomes" id="UP000499080">
    <property type="component" value="Unassembled WGS sequence"/>
</dbReference>
<reference evidence="1 2" key="1">
    <citation type="journal article" date="2019" name="Sci. Rep.">
        <title>Orb-weaving spider Araneus ventricosus genome elucidates the spidroin gene catalogue.</title>
        <authorList>
            <person name="Kono N."/>
            <person name="Nakamura H."/>
            <person name="Ohtoshi R."/>
            <person name="Moran D.A.P."/>
            <person name="Shinohara A."/>
            <person name="Yoshida Y."/>
            <person name="Fujiwara M."/>
            <person name="Mori M."/>
            <person name="Tomita M."/>
            <person name="Arakawa K."/>
        </authorList>
    </citation>
    <scope>NUCLEOTIDE SEQUENCE [LARGE SCALE GENOMIC DNA]</scope>
</reference>
<keyword evidence="2" id="KW-1185">Reference proteome</keyword>
<accession>A0A4Y2H903</accession>
<evidence type="ECO:0000313" key="2">
    <source>
        <dbReference type="Proteomes" id="UP000499080"/>
    </source>
</evidence>
<dbReference type="EMBL" id="BGPR01001760">
    <property type="protein sequence ID" value="GBM61268.1"/>
    <property type="molecule type" value="Genomic_DNA"/>
</dbReference>